<dbReference type="InterPro" id="IPR029063">
    <property type="entry name" value="SAM-dependent_MTases_sf"/>
</dbReference>
<sequence length="197" mass="21598">MSAHDLRCIKAVARAAITQGLFDLTGTDDPYMLADFDLMSWMITSMRSSGSRKWLGEYHTPPEICELMARKIVGDCSEVKPGHSFCDPAAGTGGMLRAVVQMLRERGIDPATCRWHLCDIDPIAAAGAAVNVLLWKLGPNSTVWCGDTLAQADTERLALEEKAQIYEYRQELRWKAATVAAVRQAEELLAGATRKAA</sequence>
<dbReference type="EMBL" id="BAAANS010000055">
    <property type="protein sequence ID" value="GAA2116706.1"/>
    <property type="molecule type" value="Genomic_DNA"/>
</dbReference>
<feature type="domain" description="DNA methylase adenine-specific" evidence="7">
    <location>
        <begin position="50"/>
        <end position="155"/>
    </location>
</feature>
<evidence type="ECO:0000256" key="6">
    <source>
        <dbReference type="ARBA" id="ARBA00047942"/>
    </source>
</evidence>
<dbReference type="PANTHER" id="PTHR42933:SF3">
    <property type="entry name" value="TYPE I RESTRICTION ENZYME MJAVIII METHYLASE SUBUNIT"/>
    <property type="match status" value="1"/>
</dbReference>
<dbReference type="InterPro" id="IPR051537">
    <property type="entry name" value="DNA_Adenine_Mtase"/>
</dbReference>
<reference evidence="9" key="1">
    <citation type="journal article" date="2019" name="Int. J. Syst. Evol. Microbiol.">
        <title>The Global Catalogue of Microorganisms (GCM) 10K type strain sequencing project: providing services to taxonomists for standard genome sequencing and annotation.</title>
        <authorList>
            <consortium name="The Broad Institute Genomics Platform"/>
            <consortium name="The Broad Institute Genome Sequencing Center for Infectious Disease"/>
            <person name="Wu L."/>
            <person name="Ma J."/>
        </authorList>
    </citation>
    <scope>NUCLEOTIDE SEQUENCE [LARGE SCALE GENOMIC DNA]</scope>
    <source>
        <strain evidence="9">JCM 14559</strain>
    </source>
</reference>
<dbReference type="PANTHER" id="PTHR42933">
    <property type="entry name" value="SLR6095 PROTEIN"/>
    <property type="match status" value="1"/>
</dbReference>
<keyword evidence="3" id="KW-0808">Transferase</keyword>
<evidence type="ECO:0000256" key="5">
    <source>
        <dbReference type="ARBA" id="ARBA00022747"/>
    </source>
</evidence>
<organism evidence="8 9">
    <name type="scientific">Kitasatospora saccharophila</name>
    <dbReference type="NCBI Taxonomy" id="407973"/>
    <lineage>
        <taxon>Bacteria</taxon>
        <taxon>Bacillati</taxon>
        <taxon>Actinomycetota</taxon>
        <taxon>Actinomycetes</taxon>
        <taxon>Kitasatosporales</taxon>
        <taxon>Streptomycetaceae</taxon>
        <taxon>Kitasatospora</taxon>
    </lineage>
</organism>
<dbReference type="PRINTS" id="PR00507">
    <property type="entry name" value="N12N6MTFRASE"/>
</dbReference>
<gene>
    <name evidence="8" type="ORF">GCM10009759_62500</name>
</gene>
<evidence type="ECO:0000256" key="2">
    <source>
        <dbReference type="ARBA" id="ARBA00022603"/>
    </source>
</evidence>
<evidence type="ECO:0000256" key="4">
    <source>
        <dbReference type="ARBA" id="ARBA00022691"/>
    </source>
</evidence>
<comment type="catalytic activity">
    <reaction evidence="6">
        <text>a 2'-deoxyadenosine in DNA + S-adenosyl-L-methionine = an N(6)-methyl-2'-deoxyadenosine in DNA + S-adenosyl-L-homocysteine + H(+)</text>
        <dbReference type="Rhea" id="RHEA:15197"/>
        <dbReference type="Rhea" id="RHEA-COMP:12418"/>
        <dbReference type="Rhea" id="RHEA-COMP:12419"/>
        <dbReference type="ChEBI" id="CHEBI:15378"/>
        <dbReference type="ChEBI" id="CHEBI:57856"/>
        <dbReference type="ChEBI" id="CHEBI:59789"/>
        <dbReference type="ChEBI" id="CHEBI:90615"/>
        <dbReference type="ChEBI" id="CHEBI:90616"/>
        <dbReference type="EC" id="2.1.1.72"/>
    </reaction>
</comment>
<dbReference type="Gene3D" id="3.40.50.150">
    <property type="entry name" value="Vaccinia Virus protein VP39"/>
    <property type="match status" value="1"/>
</dbReference>
<keyword evidence="9" id="KW-1185">Reference proteome</keyword>
<dbReference type="InterPro" id="IPR003356">
    <property type="entry name" value="DNA_methylase_A-5"/>
</dbReference>
<dbReference type="EC" id="2.1.1.72" evidence="1"/>
<evidence type="ECO:0000313" key="8">
    <source>
        <dbReference type="EMBL" id="GAA2116706.1"/>
    </source>
</evidence>
<evidence type="ECO:0000256" key="3">
    <source>
        <dbReference type="ARBA" id="ARBA00022679"/>
    </source>
</evidence>
<evidence type="ECO:0000313" key="9">
    <source>
        <dbReference type="Proteomes" id="UP001500897"/>
    </source>
</evidence>
<proteinExistence type="predicted"/>
<name>A0ABP5JKL6_9ACTN</name>
<evidence type="ECO:0000259" key="7">
    <source>
        <dbReference type="Pfam" id="PF02384"/>
    </source>
</evidence>
<keyword evidence="5" id="KW-0680">Restriction system</keyword>
<keyword evidence="4" id="KW-0949">S-adenosyl-L-methionine</keyword>
<keyword evidence="2" id="KW-0489">Methyltransferase</keyword>
<comment type="caution">
    <text evidence="8">The sequence shown here is derived from an EMBL/GenBank/DDBJ whole genome shotgun (WGS) entry which is preliminary data.</text>
</comment>
<dbReference type="Proteomes" id="UP001500897">
    <property type="component" value="Unassembled WGS sequence"/>
</dbReference>
<dbReference type="RefSeq" id="WP_344557012.1">
    <property type="nucleotide sequence ID" value="NZ_BAAANS010000055.1"/>
</dbReference>
<accession>A0ABP5JKL6</accession>
<evidence type="ECO:0000256" key="1">
    <source>
        <dbReference type="ARBA" id="ARBA00011900"/>
    </source>
</evidence>
<dbReference type="SUPFAM" id="SSF53335">
    <property type="entry name" value="S-adenosyl-L-methionine-dependent methyltransferases"/>
    <property type="match status" value="1"/>
</dbReference>
<protein>
    <recommendedName>
        <fullName evidence="1">site-specific DNA-methyltransferase (adenine-specific)</fullName>
        <ecNumber evidence="1">2.1.1.72</ecNumber>
    </recommendedName>
</protein>
<dbReference type="Pfam" id="PF02384">
    <property type="entry name" value="N6_Mtase"/>
    <property type="match status" value="1"/>
</dbReference>